<feature type="region of interest" description="Disordered" evidence="1">
    <location>
        <begin position="455"/>
        <end position="588"/>
    </location>
</feature>
<dbReference type="InterPro" id="IPR003034">
    <property type="entry name" value="SAP_dom"/>
</dbReference>
<feature type="compositionally biased region" description="Polar residues" evidence="1">
    <location>
        <begin position="36"/>
        <end position="54"/>
    </location>
</feature>
<evidence type="ECO:0000259" key="2">
    <source>
        <dbReference type="PROSITE" id="PS50800"/>
    </source>
</evidence>
<dbReference type="GO" id="GO:0006301">
    <property type="term" value="P:DNA damage tolerance"/>
    <property type="evidence" value="ECO:0007669"/>
    <property type="project" value="InterPro"/>
</dbReference>
<accession>A0AAD9IYI3</accession>
<feature type="compositionally biased region" description="Polar residues" evidence="1">
    <location>
        <begin position="468"/>
        <end position="499"/>
    </location>
</feature>
<feature type="compositionally biased region" description="Basic and acidic residues" evidence="1">
    <location>
        <begin position="198"/>
        <end position="209"/>
    </location>
</feature>
<dbReference type="GO" id="GO:0006513">
    <property type="term" value="P:protein monoubiquitination"/>
    <property type="evidence" value="ECO:0007669"/>
    <property type="project" value="InterPro"/>
</dbReference>
<dbReference type="AlphaFoldDB" id="A0AAD9IYI3"/>
<comment type="caution">
    <text evidence="3">The sequence shown here is derived from an EMBL/GenBank/DDBJ whole genome shotgun (WGS) entry which is preliminary data.</text>
</comment>
<gene>
    <name evidence="3" type="ORF">LSH36_895g00026</name>
</gene>
<dbReference type="SMART" id="SM00513">
    <property type="entry name" value="SAP"/>
    <property type="match status" value="1"/>
</dbReference>
<proteinExistence type="predicted"/>
<keyword evidence="4" id="KW-1185">Reference proteome</keyword>
<dbReference type="GO" id="GO:0097505">
    <property type="term" value="C:Rad6-Rad18 complex"/>
    <property type="evidence" value="ECO:0007669"/>
    <property type="project" value="TreeGrafter"/>
</dbReference>
<reference evidence="3" key="1">
    <citation type="journal article" date="2023" name="Mol. Biol. Evol.">
        <title>Third-Generation Sequencing Reveals the Adaptive Role of the Epigenome in Three Deep-Sea Polychaetes.</title>
        <authorList>
            <person name="Perez M."/>
            <person name="Aroh O."/>
            <person name="Sun Y."/>
            <person name="Lan Y."/>
            <person name="Juniper S.K."/>
            <person name="Young C.R."/>
            <person name="Angers B."/>
            <person name="Qian P.Y."/>
        </authorList>
    </citation>
    <scope>NUCLEOTIDE SEQUENCE</scope>
    <source>
        <strain evidence="3">P08H-3</strain>
    </source>
</reference>
<sequence>MFDENIGLTLEEVKLEGTGNNEEKTEEQINNKDESAWNNRTKTLKSNNDRLTSQGREDKKIPERRAFFDTDNSSGVEIASGVVSTPTKSQSAVKSFTIPEKNVNLHLDRCLIRSEKEETMRKCVIKRKPLPKYVYSLMKDKELRKKMAELGLPTDGDRQTLIKRHQELILRYNAKCDSLNPKSVKRHKSQFARLISETKERMKQDKQTDTEATSSDACTLNDDDDGESITSLVNDHDSEIQKKDPSSVSDVGEDVMYNTSTDNSSEDVVAQTNSVPAMDGLTSIMTSSEVFNNGQLHTSSISSTDVNLTSVLPDVSSEEEFRGSRVSLECTAHPVRKQRLNCNKVGEHNPGLDDKTSHFNNVRCTQSLGDDRDDYDQVTSCNSEFLTPNKRGWCLVGEPAGDEYPISPSLFGDGASPKNDVRIDAARKITRPTQQNIPLSDVTLKKVCRVLDNESHYFPSDNSRDSMRSSVFDSAMPSTQPGSRAQKENTFTGKLQQDSSDADSLVGCSPAQDLLVSPDSPILQNRSNRKKRKCCHGNSPPPDDDSKRHQLQKVSHKIRRSKTQKAVGTRKEPTRRSVRCTRKPPKLD</sequence>
<dbReference type="PROSITE" id="PS50800">
    <property type="entry name" value="SAP"/>
    <property type="match status" value="1"/>
</dbReference>
<dbReference type="InterPro" id="IPR039577">
    <property type="entry name" value="Rad18"/>
</dbReference>
<protein>
    <recommendedName>
        <fullName evidence="2">SAP domain-containing protein</fullName>
    </recommendedName>
</protein>
<dbReference type="PANTHER" id="PTHR14134:SF2">
    <property type="entry name" value="E3 UBIQUITIN-PROTEIN LIGASE RAD18"/>
    <property type="match status" value="1"/>
</dbReference>
<name>A0AAD9IYI3_9ANNE</name>
<feature type="compositionally biased region" description="Basic residues" evidence="1">
    <location>
        <begin position="576"/>
        <end position="588"/>
    </location>
</feature>
<feature type="region of interest" description="Disordered" evidence="1">
    <location>
        <begin position="16"/>
        <end position="60"/>
    </location>
</feature>
<feature type="compositionally biased region" description="Basic and acidic residues" evidence="1">
    <location>
        <begin position="16"/>
        <end position="35"/>
    </location>
</feature>
<dbReference type="Proteomes" id="UP001208570">
    <property type="component" value="Unassembled WGS sequence"/>
</dbReference>
<dbReference type="EMBL" id="JAODUP010000895">
    <property type="protein sequence ID" value="KAK2142937.1"/>
    <property type="molecule type" value="Genomic_DNA"/>
</dbReference>
<dbReference type="Pfam" id="PF02037">
    <property type="entry name" value="SAP"/>
    <property type="match status" value="1"/>
</dbReference>
<evidence type="ECO:0000313" key="4">
    <source>
        <dbReference type="Proteomes" id="UP001208570"/>
    </source>
</evidence>
<dbReference type="GO" id="GO:0003697">
    <property type="term" value="F:single-stranded DNA binding"/>
    <property type="evidence" value="ECO:0007669"/>
    <property type="project" value="InterPro"/>
</dbReference>
<feature type="domain" description="SAP" evidence="2">
    <location>
        <begin position="135"/>
        <end position="169"/>
    </location>
</feature>
<dbReference type="PANTHER" id="PTHR14134">
    <property type="entry name" value="E3 UBIQUITIN-PROTEIN LIGASE RAD18"/>
    <property type="match status" value="1"/>
</dbReference>
<dbReference type="GO" id="GO:0061630">
    <property type="term" value="F:ubiquitin protein ligase activity"/>
    <property type="evidence" value="ECO:0007669"/>
    <property type="project" value="InterPro"/>
</dbReference>
<organism evidence="3 4">
    <name type="scientific">Paralvinella palmiformis</name>
    <dbReference type="NCBI Taxonomy" id="53620"/>
    <lineage>
        <taxon>Eukaryota</taxon>
        <taxon>Metazoa</taxon>
        <taxon>Spiralia</taxon>
        <taxon>Lophotrochozoa</taxon>
        <taxon>Annelida</taxon>
        <taxon>Polychaeta</taxon>
        <taxon>Sedentaria</taxon>
        <taxon>Canalipalpata</taxon>
        <taxon>Terebellida</taxon>
        <taxon>Terebelliformia</taxon>
        <taxon>Alvinellidae</taxon>
        <taxon>Paralvinella</taxon>
    </lineage>
</organism>
<feature type="region of interest" description="Disordered" evidence="1">
    <location>
        <begin position="198"/>
        <end position="230"/>
    </location>
</feature>
<dbReference type="GO" id="GO:0005634">
    <property type="term" value="C:nucleus"/>
    <property type="evidence" value="ECO:0007669"/>
    <property type="project" value="TreeGrafter"/>
</dbReference>
<evidence type="ECO:0000313" key="3">
    <source>
        <dbReference type="EMBL" id="KAK2142937.1"/>
    </source>
</evidence>
<evidence type="ECO:0000256" key="1">
    <source>
        <dbReference type="SAM" id="MobiDB-lite"/>
    </source>
</evidence>
<feature type="compositionally biased region" description="Basic residues" evidence="1">
    <location>
        <begin position="549"/>
        <end position="563"/>
    </location>
</feature>